<keyword evidence="1" id="KW-0808">Transferase</keyword>
<gene>
    <name evidence="4" type="ORF">VB620_20025</name>
</gene>
<evidence type="ECO:0000256" key="1">
    <source>
        <dbReference type="ARBA" id="ARBA00022679"/>
    </source>
</evidence>
<keyword evidence="5" id="KW-1185">Reference proteome</keyword>
<evidence type="ECO:0000256" key="2">
    <source>
        <dbReference type="ARBA" id="ARBA00023315"/>
    </source>
</evidence>
<name>A0ABU5UJT3_9CYAN</name>
<protein>
    <submittedName>
        <fullName evidence="4">GNAT family N-acetyltransferase</fullName>
    </submittedName>
</protein>
<dbReference type="InterPro" id="IPR050680">
    <property type="entry name" value="YpeA/RimI_acetyltransf"/>
</dbReference>
<sequence length="161" mass="18609">MSEQLLPGYYIRRGSTLERSLLVKFMQQTYQELFPQQDFHHLATTVEQYLSPDTPLWWVESGDEGDSPQVPVACVWVGNAIDQIQGDRHAHIFLLYVVPAHRRRGVGTALMKYVENWAIHRGDRQIGLQVFPSNPAALHLYNHLGYQTQSLWMLKSLNSYK</sequence>
<evidence type="ECO:0000313" key="5">
    <source>
        <dbReference type="Proteomes" id="UP001302120"/>
    </source>
</evidence>
<dbReference type="InterPro" id="IPR016181">
    <property type="entry name" value="Acyl_CoA_acyltransferase"/>
</dbReference>
<dbReference type="InterPro" id="IPR000182">
    <property type="entry name" value="GNAT_dom"/>
</dbReference>
<feature type="domain" description="N-acetyltransferase" evidence="3">
    <location>
        <begin position="28"/>
        <end position="161"/>
    </location>
</feature>
<dbReference type="EMBL" id="JAYGHG010000050">
    <property type="protein sequence ID" value="MEA5583618.1"/>
    <property type="molecule type" value="Genomic_DNA"/>
</dbReference>
<dbReference type="Proteomes" id="UP001302120">
    <property type="component" value="Unassembled WGS sequence"/>
</dbReference>
<reference evidence="4 5" key="1">
    <citation type="submission" date="2023-12" db="EMBL/GenBank/DDBJ databases">
        <title>Baltic Sea Cyanobacteria.</title>
        <authorList>
            <person name="Delbaje E."/>
            <person name="Fewer D.P."/>
            <person name="Shishido T.K."/>
        </authorList>
    </citation>
    <scope>NUCLEOTIDE SEQUENCE [LARGE SCALE GENOMIC DNA]</scope>
    <source>
        <strain evidence="4 5">UHCC-0300</strain>
    </source>
</reference>
<evidence type="ECO:0000259" key="3">
    <source>
        <dbReference type="PROSITE" id="PS51186"/>
    </source>
</evidence>
<comment type="caution">
    <text evidence="4">The sequence shown here is derived from an EMBL/GenBank/DDBJ whole genome shotgun (WGS) entry which is preliminary data.</text>
</comment>
<dbReference type="Pfam" id="PF00583">
    <property type="entry name" value="Acetyltransf_1"/>
    <property type="match status" value="1"/>
</dbReference>
<dbReference type="CDD" id="cd04301">
    <property type="entry name" value="NAT_SF"/>
    <property type="match status" value="1"/>
</dbReference>
<proteinExistence type="predicted"/>
<evidence type="ECO:0000313" key="4">
    <source>
        <dbReference type="EMBL" id="MEA5583618.1"/>
    </source>
</evidence>
<organism evidence="4 5">
    <name type="scientific">Nodularia harveyana UHCC-0300</name>
    <dbReference type="NCBI Taxonomy" id="2974287"/>
    <lineage>
        <taxon>Bacteria</taxon>
        <taxon>Bacillati</taxon>
        <taxon>Cyanobacteriota</taxon>
        <taxon>Cyanophyceae</taxon>
        <taxon>Nostocales</taxon>
        <taxon>Nodulariaceae</taxon>
        <taxon>Nodularia</taxon>
    </lineage>
</organism>
<dbReference type="Gene3D" id="3.40.630.30">
    <property type="match status" value="1"/>
</dbReference>
<accession>A0ABU5UJT3</accession>
<dbReference type="PROSITE" id="PS51186">
    <property type="entry name" value="GNAT"/>
    <property type="match status" value="1"/>
</dbReference>
<keyword evidence="2" id="KW-0012">Acyltransferase</keyword>
<dbReference type="SUPFAM" id="SSF55729">
    <property type="entry name" value="Acyl-CoA N-acyltransferases (Nat)"/>
    <property type="match status" value="1"/>
</dbReference>
<dbReference type="PANTHER" id="PTHR43420">
    <property type="entry name" value="ACETYLTRANSFERASE"/>
    <property type="match status" value="1"/>
</dbReference>